<reference evidence="6 7" key="2">
    <citation type="submission" date="2018-11" db="EMBL/GenBank/DDBJ databases">
        <authorList>
            <consortium name="Pathogen Informatics"/>
        </authorList>
    </citation>
    <scope>NUCLEOTIDE SEQUENCE [LARGE SCALE GENOMIC DNA]</scope>
</reference>
<dbReference type="EMBL" id="UYRS01018372">
    <property type="protein sequence ID" value="VDK34029.1"/>
    <property type="molecule type" value="Genomic_DNA"/>
</dbReference>
<dbReference type="SUPFAM" id="SSF46934">
    <property type="entry name" value="UBA-like"/>
    <property type="match status" value="1"/>
</dbReference>
<dbReference type="HAMAP" id="MF_00050">
    <property type="entry name" value="EF_Ts"/>
    <property type="match status" value="1"/>
</dbReference>
<evidence type="ECO:0000256" key="2">
    <source>
        <dbReference type="ARBA" id="ARBA00022768"/>
    </source>
</evidence>
<dbReference type="InterPro" id="IPR018101">
    <property type="entry name" value="Transl_elong_Ts_CS"/>
</dbReference>
<name>A0A0R3W482_TAEAS</name>
<dbReference type="PANTHER" id="PTHR11741:SF0">
    <property type="entry name" value="ELONGATION FACTOR TS, MITOCHONDRIAL"/>
    <property type="match status" value="1"/>
</dbReference>
<dbReference type="STRING" id="60517.A0A0R3W482"/>
<keyword evidence="2 4" id="KW-0251">Elongation factor</keyword>
<dbReference type="Gene3D" id="3.30.479.20">
    <property type="entry name" value="Elongation factor Ts, dimerisation domain"/>
    <property type="match status" value="2"/>
</dbReference>
<dbReference type="InterPro" id="IPR036402">
    <property type="entry name" value="EF-Ts_dimer_sf"/>
</dbReference>
<dbReference type="GO" id="GO:0070125">
    <property type="term" value="P:mitochondrial translational elongation"/>
    <property type="evidence" value="ECO:0007669"/>
    <property type="project" value="TreeGrafter"/>
</dbReference>
<evidence type="ECO:0000313" key="7">
    <source>
        <dbReference type="Proteomes" id="UP000282613"/>
    </source>
</evidence>
<dbReference type="InterPro" id="IPR009060">
    <property type="entry name" value="UBA-like_sf"/>
</dbReference>
<gene>
    <name evidence="6" type="ORF">TASK_LOCUS4807</name>
</gene>
<comment type="similarity">
    <text evidence="1 4">Belongs to the EF-Ts family.</text>
</comment>
<protein>
    <recommendedName>
        <fullName evidence="4">Elongation factor Ts, mitochondrial</fullName>
        <shortName evidence="4">EF-Ts</shortName>
        <shortName evidence="4">EF-TsMt</shortName>
    </recommendedName>
</protein>
<accession>A0A0R3W482</accession>
<dbReference type="PROSITE" id="PS01127">
    <property type="entry name" value="EF_TS_2"/>
    <property type="match status" value="1"/>
</dbReference>
<dbReference type="SUPFAM" id="SSF54713">
    <property type="entry name" value="Elongation factor Ts (EF-Ts), dimerisation domain"/>
    <property type="match status" value="1"/>
</dbReference>
<evidence type="ECO:0000259" key="5">
    <source>
        <dbReference type="Pfam" id="PF00889"/>
    </source>
</evidence>
<keyword evidence="4" id="KW-0496">Mitochondrion</keyword>
<dbReference type="GO" id="GO:0005739">
    <property type="term" value="C:mitochondrion"/>
    <property type="evidence" value="ECO:0007669"/>
    <property type="project" value="UniProtKB-SubCell"/>
</dbReference>
<evidence type="ECO:0000256" key="3">
    <source>
        <dbReference type="ARBA" id="ARBA00022917"/>
    </source>
</evidence>
<reference evidence="8" key="1">
    <citation type="submission" date="2017-02" db="UniProtKB">
        <authorList>
            <consortium name="WormBaseParasite"/>
        </authorList>
    </citation>
    <scope>IDENTIFICATION</scope>
</reference>
<dbReference type="GO" id="GO:0003746">
    <property type="term" value="F:translation elongation factor activity"/>
    <property type="evidence" value="ECO:0007669"/>
    <property type="project" value="UniProtKB-UniRule"/>
</dbReference>
<dbReference type="WBParaSite" id="TASK_0000480601-mRNA-1">
    <property type="protein sequence ID" value="TASK_0000480601-mRNA-1"/>
    <property type="gene ID" value="TASK_0000480601"/>
</dbReference>
<dbReference type="InterPro" id="IPR014039">
    <property type="entry name" value="Transl_elong_EFTs/EF1B_dimer"/>
</dbReference>
<proteinExistence type="inferred from homology"/>
<keyword evidence="3 4" id="KW-0648">Protein biosynthesis</keyword>
<dbReference type="Gene3D" id="1.10.8.10">
    <property type="entry name" value="DNA helicase RuvA subunit, C-terminal domain"/>
    <property type="match status" value="1"/>
</dbReference>
<evidence type="ECO:0000256" key="4">
    <source>
        <dbReference type="HAMAP-Rule" id="MF_03135"/>
    </source>
</evidence>
<dbReference type="Pfam" id="PF00889">
    <property type="entry name" value="EF_TS"/>
    <property type="match status" value="1"/>
</dbReference>
<feature type="domain" description="Translation elongation factor EFTs/EF1B dimerisation" evidence="5">
    <location>
        <begin position="101"/>
        <end position="280"/>
    </location>
</feature>
<dbReference type="PANTHER" id="PTHR11741">
    <property type="entry name" value="ELONGATION FACTOR TS"/>
    <property type="match status" value="1"/>
</dbReference>
<dbReference type="AlphaFoldDB" id="A0A0R3W482"/>
<comment type="function">
    <text evidence="4">Associates with the EF-Tu.GDP complex and induces the exchange of GDP to GTP. It remains bound to the aminoacyl-tRNA.EF-Tu.GTP complex up to the GTP hydrolysis stage on the ribosome.</text>
</comment>
<comment type="subcellular location">
    <subcellularLocation>
        <location evidence="4">Mitochondrion</location>
    </subcellularLocation>
</comment>
<dbReference type="InterPro" id="IPR001816">
    <property type="entry name" value="Transl_elong_EFTs/EF1B"/>
</dbReference>
<dbReference type="OrthoDB" id="277235at2759"/>
<evidence type="ECO:0000256" key="1">
    <source>
        <dbReference type="ARBA" id="ARBA00005532"/>
    </source>
</evidence>
<keyword evidence="7" id="KW-1185">Reference proteome</keyword>
<dbReference type="Pfam" id="PF25025">
    <property type="entry name" value="EF-Ts_N"/>
    <property type="match status" value="1"/>
</dbReference>
<dbReference type="Proteomes" id="UP000282613">
    <property type="component" value="Unassembled WGS sequence"/>
</dbReference>
<sequence>MFPRSQAFILPSGRSSLLQNILSNFSMKTSSSSLAQLRKATGHPFALCREALAACKGDYSQALAWLQEEAAKRGLAKAEKLKSRPMSQGLLGMISKPSCVAVVEINCETDFVARNQNFQSLVAFSTESLFKSLLSVRFAFSGKQGPGTHRFSEAALKILPYAGQSSKSVSDALVATIASVGENMAIPRGVGMTLSADEKTETRHLMAYCHATNAGLRRTVRDVHFGNSNILHKQAIFYSNSVKKKGTSAWQDQASRVCHQLCQHIVGMSPRPSLALDDVPPAANPDDERCLLRQPFLFDEAISVGGLLEQNEILLEDFVRVECGVEEE</sequence>
<evidence type="ECO:0000313" key="6">
    <source>
        <dbReference type="EMBL" id="VDK34029.1"/>
    </source>
</evidence>
<organism evidence="8">
    <name type="scientific">Taenia asiatica</name>
    <name type="common">Asian tapeworm</name>
    <dbReference type="NCBI Taxonomy" id="60517"/>
    <lineage>
        <taxon>Eukaryota</taxon>
        <taxon>Metazoa</taxon>
        <taxon>Spiralia</taxon>
        <taxon>Lophotrochozoa</taxon>
        <taxon>Platyhelminthes</taxon>
        <taxon>Cestoda</taxon>
        <taxon>Eucestoda</taxon>
        <taxon>Cyclophyllidea</taxon>
        <taxon>Taeniidae</taxon>
        <taxon>Taenia</taxon>
    </lineage>
</organism>
<evidence type="ECO:0000313" key="8">
    <source>
        <dbReference type="WBParaSite" id="TASK_0000480601-mRNA-1"/>
    </source>
</evidence>